<feature type="non-terminal residue" evidence="3">
    <location>
        <position position="67"/>
    </location>
</feature>
<evidence type="ECO:0000256" key="1">
    <source>
        <dbReference type="ARBA" id="ARBA00022553"/>
    </source>
</evidence>
<organism evidence="3">
    <name type="scientific">marine sediment metagenome</name>
    <dbReference type="NCBI Taxonomy" id="412755"/>
    <lineage>
        <taxon>unclassified sequences</taxon>
        <taxon>metagenomes</taxon>
        <taxon>ecological metagenomes</taxon>
    </lineage>
</organism>
<dbReference type="PANTHER" id="PTHR44591">
    <property type="entry name" value="STRESS RESPONSE REGULATOR PROTEIN 1"/>
    <property type="match status" value="1"/>
</dbReference>
<dbReference type="PANTHER" id="PTHR44591:SF3">
    <property type="entry name" value="RESPONSE REGULATORY DOMAIN-CONTAINING PROTEIN"/>
    <property type="match status" value="1"/>
</dbReference>
<dbReference type="InterPro" id="IPR001789">
    <property type="entry name" value="Sig_transdc_resp-reg_receiver"/>
</dbReference>
<dbReference type="SUPFAM" id="SSF52172">
    <property type="entry name" value="CheY-like"/>
    <property type="match status" value="1"/>
</dbReference>
<dbReference type="EMBL" id="BARS01010415">
    <property type="protein sequence ID" value="GAF93331.1"/>
    <property type="molecule type" value="Genomic_DNA"/>
</dbReference>
<dbReference type="InterPro" id="IPR050595">
    <property type="entry name" value="Bact_response_regulator"/>
</dbReference>
<evidence type="ECO:0000313" key="3">
    <source>
        <dbReference type="EMBL" id="GAF93331.1"/>
    </source>
</evidence>
<proteinExistence type="predicted"/>
<dbReference type="Gene3D" id="3.40.50.2300">
    <property type="match status" value="1"/>
</dbReference>
<keyword evidence="1" id="KW-0597">Phosphoprotein</keyword>
<feature type="domain" description="Response regulatory" evidence="2">
    <location>
        <begin position="5"/>
        <end position="67"/>
    </location>
</feature>
<comment type="caution">
    <text evidence="3">The sequence shown here is derived from an EMBL/GenBank/DDBJ whole genome shotgun (WGS) entry which is preliminary data.</text>
</comment>
<evidence type="ECO:0000259" key="2">
    <source>
        <dbReference type="PROSITE" id="PS50110"/>
    </source>
</evidence>
<protein>
    <recommendedName>
        <fullName evidence="2">Response regulatory domain-containing protein</fullName>
    </recommendedName>
</protein>
<dbReference type="AlphaFoldDB" id="X0U1S7"/>
<name>X0U1S7_9ZZZZ</name>
<dbReference type="InterPro" id="IPR011006">
    <property type="entry name" value="CheY-like_superfamily"/>
</dbReference>
<dbReference type="PROSITE" id="PS50110">
    <property type="entry name" value="RESPONSE_REGULATORY"/>
    <property type="match status" value="1"/>
</dbReference>
<accession>X0U1S7</accession>
<sequence length="67" mass="7200">MVQAQVLIVDDDPKLVHLVREVLNATGYDVIASSSGDRAIEMAALEQPDLILLDIMLSGSVDGYEVS</sequence>
<dbReference type="GO" id="GO:0000160">
    <property type="term" value="P:phosphorelay signal transduction system"/>
    <property type="evidence" value="ECO:0007669"/>
    <property type="project" value="InterPro"/>
</dbReference>
<gene>
    <name evidence="3" type="ORF">S01H1_19315</name>
</gene>
<dbReference type="Pfam" id="PF00072">
    <property type="entry name" value="Response_reg"/>
    <property type="match status" value="1"/>
</dbReference>
<reference evidence="3" key="1">
    <citation type="journal article" date="2014" name="Front. Microbiol.">
        <title>High frequency of phylogenetically diverse reductive dehalogenase-homologous genes in deep subseafloor sedimentary metagenomes.</title>
        <authorList>
            <person name="Kawai M."/>
            <person name="Futagami T."/>
            <person name="Toyoda A."/>
            <person name="Takaki Y."/>
            <person name="Nishi S."/>
            <person name="Hori S."/>
            <person name="Arai W."/>
            <person name="Tsubouchi T."/>
            <person name="Morono Y."/>
            <person name="Uchiyama I."/>
            <person name="Ito T."/>
            <person name="Fujiyama A."/>
            <person name="Inagaki F."/>
            <person name="Takami H."/>
        </authorList>
    </citation>
    <scope>NUCLEOTIDE SEQUENCE</scope>
    <source>
        <strain evidence="3">Expedition CK06-06</strain>
    </source>
</reference>